<evidence type="ECO:0000313" key="1">
    <source>
        <dbReference type="EMBL" id="KAJ9652935.1"/>
    </source>
</evidence>
<comment type="caution">
    <text evidence="1">The sequence shown here is derived from an EMBL/GenBank/DDBJ whole genome shotgun (WGS) entry which is preliminary data.</text>
</comment>
<name>A0ACC2ZZ39_9EURO</name>
<reference evidence="1" key="1">
    <citation type="submission" date="2022-10" db="EMBL/GenBank/DDBJ databases">
        <title>Culturing micro-colonial fungi from biological soil crusts in the Mojave desert and describing Neophaeococcomyces mojavensis, and introducing the new genera and species Taxawa tesnikishii.</title>
        <authorList>
            <person name="Kurbessoian T."/>
            <person name="Stajich J.E."/>
        </authorList>
    </citation>
    <scope>NUCLEOTIDE SEQUENCE</scope>
    <source>
        <strain evidence="1">JES_112</strain>
    </source>
</reference>
<proteinExistence type="predicted"/>
<sequence>MTANKQRIYQLDSVSQARIKSSVQISSLNDIIIELVKNALDAQADSISVELNYCHGFCMVQDDGHGILAQEFAEDGKLAHPYCECLEIASRVPPLTQLGTSKSNRHDNIYGRHGRYLAALSGVAMFSISSRSDDQHIHTLWLNDMGRIGQATEDGDDWQRGWGTRVNVYNLFAKFPVRSKHLTDRFTSTIEVGKEFEQLKHAVAGLILALPRPFDINIQHSSSNCKYRHNSHKGIRALLQDQSMHRDSDFACSVLQQAGYIDRNQSSSWRDSIINSNGVSIHAALSLVPVPHKLVQFISVNHEPLTKRTHSPLFDTVNAAFDASMFGALNGNVDVLLSRPQDEVEYRTGNQKSRLHQRKAVDKWPMFVIWVDTKPAIAEAFVHATDSDRSTEQLMARISTLLGLMLTEFLITYDFLRASNQQQPRRYPAVTISNDSALHSSNSQHSFESWSRIKSSSGLLSDGVLSGLPFRNQKHKKARLPQEATTGLEKNIYMITKSVPENTLVASTEQGDVIEWIDLKTSRLLQINPRTGVALPKSSQSAECLQTDGSRHKEQRGLPLSHVARNVKQYAQSRYSKDCQPIRSIALLDDAGQSLDKQTQVRGKRQLWDASGECHNANSQLEMPQMSKRTLKDATVLAQLDRKFILALVPCGKLSPSCNCTTDRQLVLIDQHAADERVKVEHLIHTFHDETITLSTPIVFEVSPTEASLLEATKPNFQRWHVFYDVTSAVQPAAQAKIADITKQQIRVTALPSAIAERCRLRPQIVIDILREEIWSDRKRLTTSNVHRAKQLELEVTTEDLLCNDRHSSHNQNALLTSYIPPRLLDLLNSRACRSAIMFNDELTLSQCTNLVTSLSKCTLPFQCAHGRPSMIVLADLSNLDELVPLAPDTIDLTTLEARTGEAFNTRRGAGLNTIDETRSFGNAFHDWAAEDDSG</sequence>
<protein>
    <submittedName>
        <fullName evidence="1">DNA mismatch repair protein</fullName>
    </submittedName>
</protein>
<organism evidence="1 2">
    <name type="scientific">Neophaeococcomyces mojaviensis</name>
    <dbReference type="NCBI Taxonomy" id="3383035"/>
    <lineage>
        <taxon>Eukaryota</taxon>
        <taxon>Fungi</taxon>
        <taxon>Dikarya</taxon>
        <taxon>Ascomycota</taxon>
        <taxon>Pezizomycotina</taxon>
        <taxon>Eurotiomycetes</taxon>
        <taxon>Chaetothyriomycetidae</taxon>
        <taxon>Chaetothyriales</taxon>
        <taxon>Chaetothyriales incertae sedis</taxon>
        <taxon>Neophaeococcomyces</taxon>
    </lineage>
</organism>
<gene>
    <name evidence="1" type="primary">MLH3</name>
    <name evidence="1" type="ORF">H2198_007844</name>
</gene>
<evidence type="ECO:0000313" key="2">
    <source>
        <dbReference type="Proteomes" id="UP001172386"/>
    </source>
</evidence>
<dbReference type="EMBL" id="JAPDRQ010000176">
    <property type="protein sequence ID" value="KAJ9652935.1"/>
    <property type="molecule type" value="Genomic_DNA"/>
</dbReference>
<dbReference type="Proteomes" id="UP001172386">
    <property type="component" value="Unassembled WGS sequence"/>
</dbReference>
<keyword evidence="2" id="KW-1185">Reference proteome</keyword>
<accession>A0ACC2ZZ39</accession>